<dbReference type="GO" id="GO:0005829">
    <property type="term" value="C:cytosol"/>
    <property type="evidence" value="ECO:0007669"/>
    <property type="project" value="TreeGrafter"/>
</dbReference>
<dbReference type="GO" id="GO:0006152">
    <property type="term" value="P:purine nucleoside catabolic process"/>
    <property type="evidence" value="ECO:0007669"/>
    <property type="project" value="TreeGrafter"/>
</dbReference>
<proteinExistence type="predicted"/>
<evidence type="ECO:0000313" key="5">
    <source>
        <dbReference type="Proteomes" id="UP000005384"/>
    </source>
</evidence>
<keyword evidence="5" id="KW-1185">Reference proteome</keyword>
<keyword evidence="2" id="KW-0326">Glycosidase</keyword>
<dbReference type="Gene3D" id="3.90.245.10">
    <property type="entry name" value="Ribonucleoside hydrolase-like"/>
    <property type="match status" value="1"/>
</dbReference>
<name>G5II54_9FIRM</name>
<protein>
    <recommendedName>
        <fullName evidence="3">Inosine/uridine-preferring nucleoside hydrolase domain-containing protein</fullName>
    </recommendedName>
</protein>
<dbReference type="PANTHER" id="PTHR12304:SF4">
    <property type="entry name" value="URIDINE NUCLEOSIDASE"/>
    <property type="match status" value="1"/>
</dbReference>
<dbReference type="RefSeq" id="WP_006781161.1">
    <property type="nucleotide sequence ID" value="NZ_CP040506.1"/>
</dbReference>
<dbReference type="InterPro" id="IPR001910">
    <property type="entry name" value="Inosine/uridine_hydrolase_dom"/>
</dbReference>
<reference evidence="4 5" key="1">
    <citation type="submission" date="2011-08" db="EMBL/GenBank/DDBJ databases">
        <title>The Genome Sequence of Clostridium hathewayi WAL-18680.</title>
        <authorList>
            <consortium name="The Broad Institute Genome Sequencing Platform"/>
            <person name="Earl A."/>
            <person name="Ward D."/>
            <person name="Feldgarden M."/>
            <person name="Gevers D."/>
            <person name="Finegold S.M."/>
            <person name="Summanen P.H."/>
            <person name="Molitoris D.R."/>
            <person name="Song M."/>
            <person name="Daigneault M."/>
            <person name="Allen-Vercoe E."/>
            <person name="Young S.K."/>
            <person name="Zeng Q."/>
            <person name="Gargeya S."/>
            <person name="Fitzgerald M."/>
            <person name="Haas B."/>
            <person name="Abouelleil A."/>
            <person name="Alvarado L."/>
            <person name="Arachchi H.M."/>
            <person name="Berlin A."/>
            <person name="Brown A."/>
            <person name="Chapman S.B."/>
            <person name="Chen Z."/>
            <person name="Dunbar C."/>
            <person name="Freedman E."/>
            <person name="Gearin G."/>
            <person name="Gellesch M."/>
            <person name="Goldberg J."/>
            <person name="Griggs A."/>
            <person name="Gujja S."/>
            <person name="Heiman D."/>
            <person name="Howarth C."/>
            <person name="Larson L."/>
            <person name="Lui A."/>
            <person name="MacDonald P.J.P."/>
            <person name="Montmayeur A."/>
            <person name="Murphy C."/>
            <person name="Neiman D."/>
            <person name="Pearson M."/>
            <person name="Priest M."/>
            <person name="Roberts A."/>
            <person name="Saif S."/>
            <person name="Shea T."/>
            <person name="Shenoy N."/>
            <person name="Sisk P."/>
            <person name="Stolte C."/>
            <person name="Sykes S."/>
            <person name="Wortman J."/>
            <person name="Nusbaum C."/>
            <person name="Birren B."/>
        </authorList>
    </citation>
    <scope>NUCLEOTIDE SEQUENCE [LARGE SCALE GENOMIC DNA]</scope>
    <source>
        <strain evidence="4 5">WAL-18680</strain>
    </source>
</reference>
<keyword evidence="1" id="KW-0378">Hydrolase</keyword>
<dbReference type="InterPro" id="IPR023186">
    <property type="entry name" value="IUNH"/>
</dbReference>
<evidence type="ECO:0000313" key="4">
    <source>
        <dbReference type="EMBL" id="EHI58870.1"/>
    </source>
</evidence>
<gene>
    <name evidence="4" type="ORF">HMPREF9473_03182</name>
</gene>
<dbReference type="SUPFAM" id="SSF53590">
    <property type="entry name" value="Nucleoside hydrolase"/>
    <property type="match status" value="1"/>
</dbReference>
<dbReference type="Pfam" id="PF01156">
    <property type="entry name" value="IU_nuc_hydro"/>
    <property type="match status" value="1"/>
</dbReference>
<dbReference type="AlphaFoldDB" id="G5II54"/>
<dbReference type="HOGENOM" id="CLU_036838_2_2_9"/>
<feature type="domain" description="Inosine/uridine-preferring nucleoside hydrolase" evidence="3">
    <location>
        <begin position="6"/>
        <end position="308"/>
    </location>
</feature>
<evidence type="ECO:0000256" key="2">
    <source>
        <dbReference type="ARBA" id="ARBA00023295"/>
    </source>
</evidence>
<organism evidence="4 5">
    <name type="scientific">Hungatella hathewayi WAL-18680</name>
    <dbReference type="NCBI Taxonomy" id="742737"/>
    <lineage>
        <taxon>Bacteria</taxon>
        <taxon>Bacillati</taxon>
        <taxon>Bacillota</taxon>
        <taxon>Clostridia</taxon>
        <taxon>Lachnospirales</taxon>
        <taxon>Lachnospiraceae</taxon>
        <taxon>Hungatella</taxon>
    </lineage>
</organism>
<comment type="caution">
    <text evidence="4">The sequence shown here is derived from an EMBL/GenBank/DDBJ whole genome shotgun (WGS) entry which is preliminary data.</text>
</comment>
<dbReference type="PANTHER" id="PTHR12304">
    <property type="entry name" value="INOSINE-URIDINE PREFERRING NUCLEOSIDE HYDROLASE"/>
    <property type="match status" value="1"/>
</dbReference>
<evidence type="ECO:0000259" key="3">
    <source>
        <dbReference type="Pfam" id="PF01156"/>
    </source>
</evidence>
<dbReference type="InterPro" id="IPR036452">
    <property type="entry name" value="Ribo_hydro-like"/>
</dbReference>
<accession>G5II54</accession>
<dbReference type="EMBL" id="ADLN01000083">
    <property type="protein sequence ID" value="EHI58870.1"/>
    <property type="molecule type" value="Genomic_DNA"/>
</dbReference>
<sequence>MEAKKIILDCDPGMDDSMAIVMAVKAPQLDVKAITTVNGNYPVDVTAGNALKMLELLGRTDIPVARGMAEPMFRESPKDPFTHGKDGQAENFLPEPVTPLCEKHAVDLIIDLVKEYPNEIYILSTGPMSNLAMAMKKAPEIKGMIAGIYAISGMFGQNPYAFANATGDTPQSEWNVYVDPEAASIVYHSGVRLVALGLDVATHFDVNLTEEDLERLRRSDRREAKFLYQSTQFVKNRGFEAYCAVIDCMAVGYAIDETLVETFQGRVGIETKDGLTLGNTVVDYRHHHVWETLPMIEIGKKADYGAFLKMLMELVLR</sequence>
<dbReference type="Proteomes" id="UP000005384">
    <property type="component" value="Unassembled WGS sequence"/>
</dbReference>
<evidence type="ECO:0000256" key="1">
    <source>
        <dbReference type="ARBA" id="ARBA00022801"/>
    </source>
</evidence>
<dbReference type="GO" id="GO:0008477">
    <property type="term" value="F:purine nucleosidase activity"/>
    <property type="evidence" value="ECO:0007669"/>
    <property type="project" value="TreeGrafter"/>
</dbReference>
<dbReference type="PATRIC" id="fig|742737.3.peg.3158"/>
<dbReference type="OrthoDB" id="9797882at2"/>